<organism evidence="4 5">
    <name type="scientific">Thermatribacter velox</name>
    <dbReference type="NCBI Taxonomy" id="3039681"/>
    <lineage>
        <taxon>Bacteria</taxon>
        <taxon>Pseudomonadati</taxon>
        <taxon>Atribacterota</taxon>
        <taxon>Atribacteria</taxon>
        <taxon>Atribacterales</taxon>
        <taxon>Thermatribacteraceae</taxon>
        <taxon>Thermatribacter</taxon>
    </lineage>
</organism>
<evidence type="ECO:0000313" key="5">
    <source>
        <dbReference type="Proteomes" id="UP001461341"/>
    </source>
</evidence>
<dbReference type="InterPro" id="IPR003439">
    <property type="entry name" value="ABC_transporter-like_ATP-bd"/>
</dbReference>
<dbReference type="SUPFAM" id="SSF52540">
    <property type="entry name" value="P-loop containing nucleoside triphosphate hydrolases"/>
    <property type="match status" value="2"/>
</dbReference>
<reference evidence="4 5" key="1">
    <citation type="submission" date="2023-03" db="EMBL/GenBank/DDBJ databases">
        <title>Novel Species.</title>
        <authorList>
            <person name="Ma S."/>
        </authorList>
    </citation>
    <scope>NUCLEOTIDE SEQUENCE [LARGE SCALE GENOMIC DNA]</scope>
    <source>
        <strain evidence="4 5">B11</strain>
    </source>
</reference>
<dbReference type="Gene3D" id="3.40.50.300">
    <property type="entry name" value="P-loop containing nucleotide triphosphate hydrolases"/>
    <property type="match status" value="2"/>
</dbReference>
<evidence type="ECO:0000256" key="1">
    <source>
        <dbReference type="ARBA" id="ARBA00022741"/>
    </source>
</evidence>
<dbReference type="CDD" id="cd03216">
    <property type="entry name" value="ABC_Carb_Monos_I"/>
    <property type="match status" value="1"/>
</dbReference>
<gene>
    <name evidence="4" type="ORF">QBE54_05050</name>
</gene>
<dbReference type="Pfam" id="PF00005">
    <property type="entry name" value="ABC_tran"/>
    <property type="match status" value="2"/>
</dbReference>
<dbReference type="InterPro" id="IPR050107">
    <property type="entry name" value="ABC_carbohydrate_import_ATPase"/>
</dbReference>
<name>A0ABZ2YDL7_9BACT</name>
<dbReference type="SMART" id="SM00382">
    <property type="entry name" value="AAA"/>
    <property type="match status" value="2"/>
</dbReference>
<dbReference type="PROSITE" id="PS50893">
    <property type="entry name" value="ABC_TRANSPORTER_2"/>
    <property type="match status" value="2"/>
</dbReference>
<keyword evidence="5" id="KW-1185">Reference proteome</keyword>
<dbReference type="InterPro" id="IPR003593">
    <property type="entry name" value="AAA+_ATPase"/>
</dbReference>
<dbReference type="InterPro" id="IPR027417">
    <property type="entry name" value="P-loop_NTPase"/>
</dbReference>
<accession>A0ABZ2YDL7</accession>
<dbReference type="PROSITE" id="PS00211">
    <property type="entry name" value="ABC_TRANSPORTER_1"/>
    <property type="match status" value="2"/>
</dbReference>
<protein>
    <submittedName>
        <fullName evidence="4">ABC transporter ATP-binding protein</fullName>
    </submittedName>
</protein>
<dbReference type="CDD" id="cd03215">
    <property type="entry name" value="ABC_Carb_Monos_II"/>
    <property type="match status" value="1"/>
</dbReference>
<evidence type="ECO:0000259" key="3">
    <source>
        <dbReference type="PROSITE" id="PS50893"/>
    </source>
</evidence>
<proteinExistence type="predicted"/>
<evidence type="ECO:0000313" key="4">
    <source>
        <dbReference type="EMBL" id="WZL77084.1"/>
    </source>
</evidence>
<keyword evidence="1" id="KW-0547">Nucleotide-binding</keyword>
<sequence>MINPIHLVSPALLKSPNTDKIMTMVIKTSLEHTNNFVLEFRGVTKRFPPNNLANDHITFGVKQGSIHVILGENGAGKSTLMNILYGLYQPDEGSILLQGKEVHITSPRRAIELGIGMVHQHFKLVETHTVLENIVLGLKHTPFTLPNRKLEEEIKNMSNAFRLPVDPQARIWQLSLGEQQRVEILKALYRGAKILILDEPTSVLTPREIEGLFSTLRSMKKEGKTCIFITHKLEEAVEIADTITVLRKGKVVGSFEPTKVTLRELAELVVGKSIELTAKKPRVSDFGETVLEVSDLWATGDRNILALQGVSFQVRAREIVGIAGISGNGQKELVEILSGLRYPKKGKIIVNGKEFTKIQPADLLQEGIAYIPEDRRLALVEQMNISENLVLRSFHRSPFAKGPWINWKKVKEKAVRLVKEYAINPQNIELPVGLLSGGNKQRVVLARELSRHPRLIIAAQPTVGLDIAGTAFIHQLLLENSSRGSGVLLVSSDLDEVMLLADTILVFFRGKIIGKKERPQQGWSEEDLAQVGLWMGGVKEETR</sequence>
<dbReference type="RefSeq" id="WP_369019250.1">
    <property type="nucleotide sequence ID" value="NZ_CP121689.1"/>
</dbReference>
<dbReference type="PANTHER" id="PTHR43790">
    <property type="entry name" value="CARBOHYDRATE TRANSPORT ATP-BINDING PROTEIN MG119-RELATED"/>
    <property type="match status" value="1"/>
</dbReference>
<dbReference type="PANTHER" id="PTHR43790:SF4">
    <property type="entry name" value="GUANOSINE IMPORT ATP-BINDING PROTEIN NUPO"/>
    <property type="match status" value="1"/>
</dbReference>
<keyword evidence="2 4" id="KW-0067">ATP-binding</keyword>
<dbReference type="Proteomes" id="UP001461341">
    <property type="component" value="Chromosome"/>
</dbReference>
<evidence type="ECO:0000256" key="2">
    <source>
        <dbReference type="ARBA" id="ARBA00022840"/>
    </source>
</evidence>
<dbReference type="EMBL" id="CP121689">
    <property type="protein sequence ID" value="WZL77084.1"/>
    <property type="molecule type" value="Genomic_DNA"/>
</dbReference>
<feature type="domain" description="ABC transporter" evidence="3">
    <location>
        <begin position="291"/>
        <end position="534"/>
    </location>
</feature>
<dbReference type="GO" id="GO:0005524">
    <property type="term" value="F:ATP binding"/>
    <property type="evidence" value="ECO:0007669"/>
    <property type="project" value="UniProtKB-KW"/>
</dbReference>
<feature type="domain" description="ABC transporter" evidence="3">
    <location>
        <begin position="38"/>
        <end position="273"/>
    </location>
</feature>
<dbReference type="InterPro" id="IPR017871">
    <property type="entry name" value="ABC_transporter-like_CS"/>
</dbReference>